<dbReference type="Proteomes" id="UP000078529">
    <property type="component" value="Unassembled WGS sequence"/>
</dbReference>
<protein>
    <submittedName>
        <fullName evidence="1">Uncharacterized protein</fullName>
    </submittedName>
</protein>
<keyword evidence="2" id="KW-1185">Reference proteome</keyword>
<reference evidence="1 2" key="1">
    <citation type="journal article" date="2016" name="Front. Microbiol.">
        <title>Genomic Resource of Rice Seed Associated Bacteria.</title>
        <authorList>
            <person name="Midha S."/>
            <person name="Bansal K."/>
            <person name="Sharma S."/>
            <person name="Kumar N."/>
            <person name="Patil P.P."/>
            <person name="Chaudhry V."/>
            <person name="Patil P.B."/>
        </authorList>
    </citation>
    <scope>NUCLEOTIDE SEQUENCE [LARGE SCALE GENOMIC DNA]</scope>
    <source>
        <strain evidence="1 2">NS365</strain>
    </source>
</reference>
<evidence type="ECO:0000313" key="2">
    <source>
        <dbReference type="Proteomes" id="UP000078529"/>
    </source>
</evidence>
<dbReference type="EMBL" id="LDQA01000010">
    <property type="protein sequence ID" value="KTR07484.1"/>
    <property type="molecule type" value="Genomic_DNA"/>
</dbReference>
<dbReference type="AlphaFoldDB" id="A0A175RWZ4"/>
<organism evidence="1 2">
    <name type="scientific">Aureimonas ureilytica</name>
    <dbReference type="NCBI Taxonomy" id="401562"/>
    <lineage>
        <taxon>Bacteria</taxon>
        <taxon>Pseudomonadati</taxon>
        <taxon>Pseudomonadota</taxon>
        <taxon>Alphaproteobacteria</taxon>
        <taxon>Hyphomicrobiales</taxon>
        <taxon>Aurantimonadaceae</taxon>
        <taxon>Aureimonas</taxon>
    </lineage>
</organism>
<proteinExistence type="predicted"/>
<comment type="caution">
    <text evidence="1">The sequence shown here is derived from an EMBL/GenBank/DDBJ whole genome shotgun (WGS) entry which is preliminary data.</text>
</comment>
<sequence>MIMDIEAIVSDRAAIEQGAWVDGIPEMGELRLKVRGQTNPDFQRMMQRLTAAVPRSKREGGRIDPVEMDRIIGTTLHATVLLDWEGVKVGGEMRPYDKALAFRLCTEPRYLRFRQAVAWAAGEVDDLNAEAEKADAGN</sequence>
<dbReference type="PATRIC" id="fig|401562.4.peg.344"/>
<accession>A0A175RWZ4</accession>
<name>A0A175RWZ4_9HYPH</name>
<evidence type="ECO:0000313" key="1">
    <source>
        <dbReference type="EMBL" id="KTR07484.1"/>
    </source>
</evidence>
<gene>
    <name evidence="1" type="ORF">NS365_04145</name>
</gene>